<dbReference type="OrthoDB" id="13453at2"/>
<name>A0A1B7LDZ1_9FIRM</name>
<dbReference type="SUPFAM" id="SSF48498">
    <property type="entry name" value="Tetracyclin repressor-like, C-terminal domain"/>
    <property type="match status" value="1"/>
</dbReference>
<dbReference type="PROSITE" id="PS50977">
    <property type="entry name" value="HTH_TETR_2"/>
    <property type="match status" value="1"/>
</dbReference>
<protein>
    <submittedName>
        <fullName evidence="4">TetR family transcriptional regulator</fullName>
    </submittedName>
</protein>
<proteinExistence type="predicted"/>
<dbReference type="SUPFAM" id="SSF46689">
    <property type="entry name" value="Homeodomain-like"/>
    <property type="match status" value="1"/>
</dbReference>
<feature type="DNA-binding region" description="H-T-H motif" evidence="2">
    <location>
        <begin position="30"/>
        <end position="49"/>
    </location>
</feature>
<keyword evidence="1 2" id="KW-0238">DNA-binding</keyword>
<comment type="caution">
    <text evidence="4">The sequence shown here is derived from an EMBL/GenBank/DDBJ whole genome shotgun (WGS) entry which is preliminary data.</text>
</comment>
<sequence>MSEGNKQEKRQKILACALVLFTEKGYLHTTVREIIDQSGFGTSTFYRHFSNKEDVLKTLLSDFLEQIINRVNDYFTQEKNLYLRLVETKRVIIEVFAENKELAEIYSRVPGISESIDHVLSEFDARFLDFTIKNIEYGIKKGIFRKLEVVPIAHAILGIIKYAVYKWVVLKEISIEEVSHMVTSFQESLAVGLMQEST</sequence>
<reference evidence="4 5" key="1">
    <citation type="submission" date="2016-04" db="EMBL/GenBank/DDBJ databases">
        <authorList>
            <person name="Evans L.H."/>
            <person name="Alamgir A."/>
            <person name="Owens N."/>
            <person name="Weber N.D."/>
            <person name="Virtaneva K."/>
            <person name="Barbian K."/>
            <person name="Babar A."/>
            <person name="Rosenke K."/>
        </authorList>
    </citation>
    <scope>NUCLEOTIDE SEQUENCE [LARGE SCALE GENOMIC DNA]</scope>
    <source>
        <strain evidence="4 5">LMa1</strain>
    </source>
</reference>
<dbReference type="RefSeq" id="WP_066668870.1">
    <property type="nucleotide sequence ID" value="NZ_LYVF01000165.1"/>
</dbReference>
<dbReference type="Gene3D" id="1.10.357.10">
    <property type="entry name" value="Tetracycline Repressor, domain 2"/>
    <property type="match status" value="1"/>
</dbReference>
<accession>A0A1B7LDZ1</accession>
<dbReference type="PRINTS" id="PR00455">
    <property type="entry name" value="HTHTETR"/>
</dbReference>
<organism evidence="4 5">
    <name type="scientific">Desulfotomaculum copahuensis</name>
    <dbReference type="NCBI Taxonomy" id="1838280"/>
    <lineage>
        <taxon>Bacteria</taxon>
        <taxon>Bacillati</taxon>
        <taxon>Bacillota</taxon>
        <taxon>Clostridia</taxon>
        <taxon>Eubacteriales</taxon>
        <taxon>Desulfotomaculaceae</taxon>
        <taxon>Desulfotomaculum</taxon>
    </lineage>
</organism>
<gene>
    <name evidence="4" type="ORF">A6M21_00495</name>
</gene>
<dbReference type="Proteomes" id="UP000078532">
    <property type="component" value="Unassembled WGS sequence"/>
</dbReference>
<dbReference type="InterPro" id="IPR001647">
    <property type="entry name" value="HTH_TetR"/>
</dbReference>
<evidence type="ECO:0000256" key="2">
    <source>
        <dbReference type="PROSITE-ProRule" id="PRU00335"/>
    </source>
</evidence>
<keyword evidence="5" id="KW-1185">Reference proteome</keyword>
<dbReference type="GO" id="GO:0003677">
    <property type="term" value="F:DNA binding"/>
    <property type="evidence" value="ECO:0007669"/>
    <property type="project" value="UniProtKB-UniRule"/>
</dbReference>
<dbReference type="PANTHER" id="PTHR43479:SF11">
    <property type="entry name" value="ACREF_ENVCD OPERON REPRESSOR-RELATED"/>
    <property type="match status" value="1"/>
</dbReference>
<evidence type="ECO:0000256" key="1">
    <source>
        <dbReference type="ARBA" id="ARBA00023125"/>
    </source>
</evidence>
<dbReference type="InterPro" id="IPR036271">
    <property type="entry name" value="Tet_transcr_reg_TetR-rel_C_sf"/>
</dbReference>
<dbReference type="STRING" id="1838280.A6M21_00495"/>
<dbReference type="InterPro" id="IPR050624">
    <property type="entry name" value="HTH-type_Tx_Regulator"/>
</dbReference>
<dbReference type="EMBL" id="LYVF01000165">
    <property type="protein sequence ID" value="OAT81310.1"/>
    <property type="molecule type" value="Genomic_DNA"/>
</dbReference>
<dbReference type="InterPro" id="IPR009057">
    <property type="entry name" value="Homeodomain-like_sf"/>
</dbReference>
<feature type="domain" description="HTH tetR-type" evidence="3">
    <location>
        <begin position="7"/>
        <end position="67"/>
    </location>
</feature>
<evidence type="ECO:0000313" key="4">
    <source>
        <dbReference type="EMBL" id="OAT81310.1"/>
    </source>
</evidence>
<evidence type="ECO:0000313" key="5">
    <source>
        <dbReference type="Proteomes" id="UP000078532"/>
    </source>
</evidence>
<evidence type="ECO:0000259" key="3">
    <source>
        <dbReference type="PROSITE" id="PS50977"/>
    </source>
</evidence>
<dbReference type="AlphaFoldDB" id="A0A1B7LDZ1"/>
<dbReference type="Pfam" id="PF00440">
    <property type="entry name" value="TetR_N"/>
    <property type="match status" value="1"/>
</dbReference>
<dbReference type="PANTHER" id="PTHR43479">
    <property type="entry name" value="ACREF/ENVCD OPERON REPRESSOR-RELATED"/>
    <property type="match status" value="1"/>
</dbReference>